<dbReference type="Proteomes" id="UP000189933">
    <property type="component" value="Unassembled WGS sequence"/>
</dbReference>
<dbReference type="EMBL" id="FUXM01000003">
    <property type="protein sequence ID" value="SJZ60149.1"/>
    <property type="molecule type" value="Genomic_DNA"/>
</dbReference>
<dbReference type="SUPFAM" id="SSF101386">
    <property type="entry name" value="all-alpha NTP pyrophosphatases"/>
    <property type="match status" value="1"/>
</dbReference>
<name>A0A1T4LZI7_9FIRM</name>
<protein>
    <submittedName>
        <fullName evidence="1">Predicted house-cleaning noncanonical NTP pyrophosphatase, all-alpha NTP-PPase (MazG) superfamily</fullName>
    </submittedName>
</protein>
<accession>A0A1T4LZI7</accession>
<evidence type="ECO:0000313" key="1">
    <source>
        <dbReference type="EMBL" id="SJZ60149.1"/>
    </source>
</evidence>
<organism evidence="1 2">
    <name type="scientific">Carboxydocella sporoproducens DSM 16521</name>
    <dbReference type="NCBI Taxonomy" id="1121270"/>
    <lineage>
        <taxon>Bacteria</taxon>
        <taxon>Bacillati</taxon>
        <taxon>Bacillota</taxon>
        <taxon>Clostridia</taxon>
        <taxon>Eubacteriales</taxon>
        <taxon>Clostridiales Family XVI. Incertae Sedis</taxon>
        <taxon>Carboxydocella</taxon>
    </lineage>
</organism>
<dbReference type="RefSeq" id="WP_078664509.1">
    <property type="nucleotide sequence ID" value="NZ_FUXM01000003.1"/>
</dbReference>
<dbReference type="CDD" id="cd11532">
    <property type="entry name" value="NTP-PPase_COG4997"/>
    <property type="match status" value="1"/>
</dbReference>
<keyword evidence="2" id="KW-1185">Reference proteome</keyword>
<sequence>MKVYNKLVRDRIPEIIEQTGKKVEYEVVEDNEKVIQLLEEKLLEEWQEYKESGSVEEIADLLEVLFAIAERKGISRDELLELARKKAEERGGFRRGVVLIGTY</sequence>
<evidence type="ECO:0000313" key="2">
    <source>
        <dbReference type="Proteomes" id="UP000189933"/>
    </source>
</evidence>
<proteinExistence type="predicted"/>
<dbReference type="AlphaFoldDB" id="A0A1T4LZI7"/>
<dbReference type="InterPro" id="IPR038735">
    <property type="entry name" value="MSMEG_1276-like_NTP-PPase_dom"/>
</dbReference>
<gene>
    <name evidence="1" type="ORF">SAMN02745885_00354</name>
</gene>
<reference evidence="2" key="1">
    <citation type="submission" date="2017-02" db="EMBL/GenBank/DDBJ databases">
        <authorList>
            <person name="Varghese N."/>
            <person name="Submissions S."/>
        </authorList>
    </citation>
    <scope>NUCLEOTIDE SEQUENCE [LARGE SCALE GENOMIC DNA]</scope>
    <source>
        <strain evidence="2">DSM 16521</strain>
    </source>
</reference>
<dbReference type="OrthoDB" id="9813491at2"/>